<gene>
    <name evidence="1" type="ORF">CVT24_006359</name>
</gene>
<evidence type="ECO:0000313" key="1">
    <source>
        <dbReference type="EMBL" id="PPR01306.1"/>
    </source>
</evidence>
<reference evidence="1 2" key="1">
    <citation type="journal article" date="2018" name="Evol. Lett.">
        <title>Horizontal gene cluster transfer increased hallucinogenic mushroom diversity.</title>
        <authorList>
            <person name="Reynolds H.T."/>
            <person name="Vijayakumar V."/>
            <person name="Gluck-Thaler E."/>
            <person name="Korotkin H.B."/>
            <person name="Matheny P.B."/>
            <person name="Slot J.C."/>
        </authorList>
    </citation>
    <scope>NUCLEOTIDE SEQUENCE [LARGE SCALE GENOMIC DNA]</scope>
    <source>
        <strain evidence="1 2">2629</strain>
    </source>
</reference>
<dbReference type="EMBL" id="NHTK01001258">
    <property type="protein sequence ID" value="PPR01306.1"/>
    <property type="molecule type" value="Genomic_DNA"/>
</dbReference>
<comment type="caution">
    <text evidence="1">The sequence shown here is derived from an EMBL/GenBank/DDBJ whole genome shotgun (WGS) entry which is preliminary data.</text>
</comment>
<accession>A0A409YE63</accession>
<proteinExistence type="predicted"/>
<dbReference type="InParanoid" id="A0A409YE63"/>
<name>A0A409YE63_9AGAR</name>
<keyword evidence="2" id="KW-1185">Reference proteome</keyword>
<protein>
    <submittedName>
        <fullName evidence="1">Uncharacterized protein</fullName>
    </submittedName>
</protein>
<dbReference type="AlphaFoldDB" id="A0A409YE63"/>
<evidence type="ECO:0000313" key="2">
    <source>
        <dbReference type="Proteomes" id="UP000284842"/>
    </source>
</evidence>
<organism evidence="1 2">
    <name type="scientific">Panaeolus cyanescens</name>
    <dbReference type="NCBI Taxonomy" id="181874"/>
    <lineage>
        <taxon>Eukaryota</taxon>
        <taxon>Fungi</taxon>
        <taxon>Dikarya</taxon>
        <taxon>Basidiomycota</taxon>
        <taxon>Agaricomycotina</taxon>
        <taxon>Agaricomycetes</taxon>
        <taxon>Agaricomycetidae</taxon>
        <taxon>Agaricales</taxon>
        <taxon>Agaricineae</taxon>
        <taxon>Galeropsidaceae</taxon>
        <taxon>Panaeolus</taxon>
    </lineage>
</organism>
<dbReference type="Gene3D" id="1.10.1420.10">
    <property type="match status" value="2"/>
</dbReference>
<dbReference type="OrthoDB" id="3046926at2759"/>
<sequence length="282" mass="32170">MSARLLHRTISSSNVLCRINKPQPHHIHSKFNYPQRAKFHSSSSYSSPNSASPTSSTTVKILPSLGQAAANELVKKLESGDARLTLTAEDKKQIQDLALKSFTTIRCKTITELNKLPETFSSVLSRFVDIERIIRRIDNGGLLSRGQPIYFTERWTQIQKEYTDLIKASEGSANAVRKHVAKLAFDIIPAVNDAKTADEKRGIIDMHIENLRDFETAVKNQEHGMLRLREKIDAYHKDVQSVVAENKKDLAFELKLVNEKIEKRQKELDKFRDEAKPHQRIR</sequence>
<dbReference type="Proteomes" id="UP000284842">
    <property type="component" value="Unassembled WGS sequence"/>
</dbReference>